<dbReference type="AlphaFoldDB" id="A0A2K6MAZ6"/>
<keyword evidence="16 24" id="KW-1015">Disulfide bond</keyword>
<organism evidence="29 30">
    <name type="scientific">Rhinopithecus bieti</name>
    <name type="common">Black snub-nosed monkey</name>
    <name type="synonym">Pygathrix bieti</name>
    <dbReference type="NCBI Taxonomy" id="61621"/>
    <lineage>
        <taxon>Eukaryota</taxon>
        <taxon>Metazoa</taxon>
        <taxon>Chordata</taxon>
        <taxon>Craniata</taxon>
        <taxon>Vertebrata</taxon>
        <taxon>Euteleostomi</taxon>
        <taxon>Mammalia</taxon>
        <taxon>Eutheria</taxon>
        <taxon>Euarchontoglires</taxon>
        <taxon>Primates</taxon>
        <taxon>Haplorrhini</taxon>
        <taxon>Catarrhini</taxon>
        <taxon>Cercopithecidae</taxon>
        <taxon>Colobinae</taxon>
        <taxon>Rhinopithecus</taxon>
    </lineage>
</organism>
<sequence length="890" mass="98741">MKVISLFILVGFIGEFQIFSSASSPVNCQWDSYAPWSECNGCTKTQTRRRSVAVYGQYGGQPCVGNAFETLSCEPTRGCPTEEGCGERFRCFSGQCISKSLVCNGDSDCDEDSADEDRCEDSERRPSCDIDKPPPNIELTGNGYNELTGQFRNRVINTKSFGGQCRKVFSGDGKDFYRLSGNILSYTFQVKINNDFNYEFYNSTWSYVKHTSAEHTSSSRKRSFFRSSSSSSRSYSSQTNDIHKGKSYQLLVVENTVEVAQFINNNPEFLQLAEPFWKELSHLPALYDYSAYRRLIDQYGTHFLQSGSLGGEYRVLFYVDSEKLKQNDFGSVEEKKCKSSGWSFVIKFSSHGCKELEKALKASSGTQNNVLRGDPFIRGGGSGFISGLSYLELDNPAGNKRRYSAWAESVTNLPEVIKQKLTPLYELVKEVPCASVKKLYLKRALEEYLDEFDPCHCRPCQNGGLATVEGTHCLCHCKPYTFGAACEQGVLVGNQAGGVDGGWSCWSSWSPCVQGKKTRSRECNNPPPSGGGRSCIGETTESTQCEDEELEHLRLLEPHCFPLSLVPTKFCPSPPALKDGFVQDEGTTFPVGKNVVYTCNEGYSLIGNPVARCGEDLRWLVGEMHCQKIACVLPVLMDGIQSHPQKLFYTVGEKVTVSCSGGMSLEGPSTFLCGSSLKWSPEMKNAHCVQKDNPLTQAVPECQRWEKLQNSRCVCKMPYECGPSLDVCARDERSKRILPLTVCKMHVLHCQGRNYTLTGRDSCTLPASAEKACGACPLWGKCDAESSKCVCREASECEEEGFSICVEVNGKEHLHHQHKALCCGNPVGSWRPWSTCSESSRQLGLSENIWALDRFPSSPVSTFPLSSQPSVKTQPFVLPNLNQITLLPPF</sequence>
<dbReference type="Proteomes" id="UP000233180">
    <property type="component" value="Unassembled WGS sequence"/>
</dbReference>
<dbReference type="InterPro" id="IPR048825">
    <property type="entry name" value="C7_KAZAL"/>
</dbReference>
<keyword evidence="4" id="KW-0964">Secreted</keyword>
<reference evidence="29" key="2">
    <citation type="submission" date="2025-08" db="UniProtKB">
        <authorList>
            <consortium name="Ensembl"/>
        </authorList>
    </citation>
    <scope>IDENTIFICATION</scope>
</reference>
<dbReference type="InterPro" id="IPR048827">
    <property type="entry name" value="C7_FIM2_N"/>
</dbReference>
<keyword evidence="12" id="KW-0391">Immunity</keyword>
<evidence type="ECO:0000256" key="11">
    <source>
        <dbReference type="ARBA" id="ARBA00022852"/>
    </source>
</evidence>
<dbReference type="PROSITE" id="PS50092">
    <property type="entry name" value="TSP1"/>
    <property type="match status" value="2"/>
</dbReference>
<feature type="signal peptide" evidence="26">
    <location>
        <begin position="1"/>
        <end position="28"/>
    </location>
</feature>
<feature type="chain" id="PRO_5014386881" description="Complement component C7" evidence="26">
    <location>
        <begin position="29"/>
        <end position="890"/>
    </location>
</feature>
<comment type="caution">
    <text evidence="24">Lacks conserved residue(s) required for the propagation of feature annotation.</text>
</comment>
<evidence type="ECO:0000256" key="25">
    <source>
        <dbReference type="SAM" id="MobiDB-lite"/>
    </source>
</evidence>
<keyword evidence="14" id="KW-0473">Membrane attack complex</keyword>
<dbReference type="Pfam" id="PF18434">
    <property type="entry name" value="Kazal_3"/>
    <property type="match status" value="1"/>
</dbReference>
<keyword evidence="8 24" id="KW-0768">Sushi</keyword>
<dbReference type="InterPro" id="IPR036055">
    <property type="entry name" value="LDL_receptor-like_sf"/>
</dbReference>
<dbReference type="Pfam" id="PF00057">
    <property type="entry name" value="Ldl_recept_a"/>
    <property type="match status" value="1"/>
</dbReference>
<comment type="similarity">
    <text evidence="3">Belongs to the complement C6/C7/C8/C9 family.</text>
</comment>
<feature type="domain" description="Sushi" evidence="27">
    <location>
        <begin position="629"/>
        <end position="690"/>
    </location>
</feature>
<evidence type="ECO:0000256" key="19">
    <source>
        <dbReference type="ARBA" id="ARBA00023298"/>
    </source>
</evidence>
<dbReference type="PANTHER" id="PTHR45742:SF2">
    <property type="entry name" value="COMPLEMENT COMPONENT C7"/>
    <property type="match status" value="1"/>
</dbReference>
<dbReference type="GO" id="GO:0044218">
    <property type="term" value="C:other organism cell membrane"/>
    <property type="evidence" value="ECO:0007669"/>
    <property type="project" value="UniProtKB-KW"/>
</dbReference>
<dbReference type="InterPro" id="IPR040729">
    <property type="entry name" value="Kazal_3"/>
</dbReference>
<feature type="disulfide bond" evidence="23">
    <location>
        <begin position="91"/>
        <end position="109"/>
    </location>
</feature>
<feature type="domain" description="MACPF" evidence="28">
    <location>
        <begin position="124"/>
        <end position="456"/>
    </location>
</feature>
<feature type="region of interest" description="Disordered" evidence="25">
    <location>
        <begin position="110"/>
        <end position="143"/>
    </location>
</feature>
<keyword evidence="6" id="KW-1052">Target cell membrane</keyword>
<keyword evidence="11" id="KW-0204">Cytolysis</keyword>
<evidence type="ECO:0000256" key="10">
    <source>
        <dbReference type="ARBA" id="ARBA00022737"/>
    </source>
</evidence>
<dbReference type="SMART" id="SM00457">
    <property type="entry name" value="MACPF"/>
    <property type="match status" value="1"/>
</dbReference>
<dbReference type="InterPro" id="IPR001862">
    <property type="entry name" value="MAC_perforin"/>
</dbReference>
<evidence type="ECO:0000256" key="22">
    <source>
        <dbReference type="ARBA" id="ARBA00093478"/>
    </source>
</evidence>
<evidence type="ECO:0000313" key="29">
    <source>
        <dbReference type="Ensembl" id="ENSRBIP00000032959.1"/>
    </source>
</evidence>
<dbReference type="Gene3D" id="2.10.70.10">
    <property type="entry name" value="Complement Module, domain 1"/>
    <property type="match status" value="2"/>
</dbReference>
<accession>A0A2K6MAZ6</accession>
<evidence type="ECO:0000256" key="2">
    <source>
        <dbReference type="ARBA" id="ARBA00004613"/>
    </source>
</evidence>
<dbReference type="FunFam" id="2.20.100.10:FF:000001">
    <property type="entry name" value="semaphorin-5A isoform X1"/>
    <property type="match status" value="1"/>
</dbReference>
<dbReference type="InterPro" id="IPR000884">
    <property type="entry name" value="TSP1_rpt"/>
</dbReference>
<protein>
    <recommendedName>
        <fullName evidence="20">Complement component C7</fullName>
    </recommendedName>
</protein>
<dbReference type="InterPro" id="IPR020864">
    <property type="entry name" value="MACPF"/>
</dbReference>
<evidence type="ECO:0000256" key="8">
    <source>
        <dbReference type="ARBA" id="ARBA00022659"/>
    </source>
</evidence>
<dbReference type="PROSITE" id="PS51412">
    <property type="entry name" value="MACPF_2"/>
    <property type="match status" value="1"/>
</dbReference>
<dbReference type="GO" id="GO:1902495">
    <property type="term" value="C:transmembrane transporter complex"/>
    <property type="evidence" value="ECO:0007669"/>
    <property type="project" value="Ensembl"/>
</dbReference>
<dbReference type="SMART" id="SM00057">
    <property type="entry name" value="FIMAC"/>
    <property type="match status" value="2"/>
</dbReference>
<dbReference type="GO" id="GO:0006958">
    <property type="term" value="P:complement activation, classical pathway"/>
    <property type="evidence" value="ECO:0007669"/>
    <property type="project" value="UniProtKB-KW"/>
</dbReference>
<dbReference type="GO" id="GO:0005579">
    <property type="term" value="C:membrane attack complex"/>
    <property type="evidence" value="ECO:0007669"/>
    <property type="project" value="UniProtKB-KW"/>
</dbReference>
<dbReference type="Ensembl" id="ENSRBIT00000056937.1">
    <property type="protein sequence ID" value="ENSRBIP00000032959.1"/>
    <property type="gene ID" value="ENSRBIG00000040248.1"/>
</dbReference>
<evidence type="ECO:0000256" key="24">
    <source>
        <dbReference type="PROSITE-ProRule" id="PRU00302"/>
    </source>
</evidence>
<keyword evidence="17" id="KW-0179">Complement alternate pathway</keyword>
<dbReference type="InterPro" id="IPR000436">
    <property type="entry name" value="Sushi_SCR_CCP_dom"/>
</dbReference>
<dbReference type="STRING" id="61621.ENSRBIP00000032959"/>
<dbReference type="PANTHER" id="PTHR45742">
    <property type="entry name" value="COMPLEMENT COMPONENT C6"/>
    <property type="match status" value="1"/>
</dbReference>
<dbReference type="PROSITE" id="PS50923">
    <property type="entry name" value="SUSHI"/>
    <property type="match status" value="2"/>
</dbReference>
<evidence type="ECO:0000256" key="18">
    <source>
        <dbReference type="ARBA" id="ARBA00023180"/>
    </source>
</evidence>
<dbReference type="SUPFAM" id="SSF57535">
    <property type="entry name" value="Complement control module/SCR domain"/>
    <property type="match status" value="2"/>
</dbReference>
<dbReference type="Gene3D" id="3.30.60.30">
    <property type="match status" value="2"/>
</dbReference>
<evidence type="ECO:0000256" key="17">
    <source>
        <dbReference type="ARBA" id="ARBA00023162"/>
    </source>
</evidence>
<evidence type="ECO:0000256" key="9">
    <source>
        <dbReference type="ARBA" id="ARBA00022729"/>
    </source>
</evidence>
<dbReference type="CDD" id="cd00033">
    <property type="entry name" value="CCP"/>
    <property type="match status" value="2"/>
</dbReference>
<dbReference type="GO" id="GO:0160257">
    <property type="term" value="P:complement activation, GZMK pathway"/>
    <property type="evidence" value="ECO:0007669"/>
    <property type="project" value="Ensembl"/>
</dbReference>
<evidence type="ECO:0000256" key="4">
    <source>
        <dbReference type="ARBA" id="ARBA00022525"/>
    </source>
</evidence>
<evidence type="ECO:0000256" key="20">
    <source>
        <dbReference type="ARBA" id="ARBA00073222"/>
    </source>
</evidence>
<feature type="region of interest" description="Disordered" evidence="25">
    <location>
        <begin position="516"/>
        <end position="537"/>
    </location>
</feature>
<dbReference type="PRINTS" id="PR00764">
    <property type="entry name" value="COMPLEMENTC9"/>
</dbReference>
<dbReference type="GO" id="GO:0005576">
    <property type="term" value="C:extracellular region"/>
    <property type="evidence" value="ECO:0007669"/>
    <property type="project" value="UniProtKB-SubCell"/>
</dbReference>
<proteinExistence type="inferred from homology"/>
<evidence type="ECO:0000256" key="13">
    <source>
        <dbReference type="ARBA" id="ARBA00022875"/>
    </source>
</evidence>
<dbReference type="InterPro" id="IPR023415">
    <property type="entry name" value="LDLR_class-A_CS"/>
</dbReference>
<dbReference type="GO" id="GO:0006957">
    <property type="term" value="P:complement activation, alternative pathway"/>
    <property type="evidence" value="ECO:0007669"/>
    <property type="project" value="UniProtKB-KW"/>
</dbReference>
<dbReference type="SMART" id="SM00032">
    <property type="entry name" value="CCP"/>
    <property type="match status" value="2"/>
</dbReference>
<evidence type="ECO:0000256" key="23">
    <source>
        <dbReference type="PROSITE-ProRule" id="PRU00124"/>
    </source>
</evidence>
<feature type="domain" description="Sushi" evidence="27">
    <location>
        <begin position="569"/>
        <end position="628"/>
    </location>
</feature>
<feature type="compositionally biased region" description="Acidic residues" evidence="25">
    <location>
        <begin position="110"/>
        <end position="120"/>
    </location>
</feature>
<evidence type="ECO:0000256" key="26">
    <source>
        <dbReference type="SAM" id="SignalP"/>
    </source>
</evidence>
<keyword evidence="5" id="KW-0245">EGF-like domain</keyword>
<comment type="function">
    <text evidence="21">Component of the membrane attack complex (MAC), a multiprotein complex activated by the complement cascade, which inserts into a target cell membrane and forms a pore, leading to target cell membrane rupture and cell lysis. The MAC is initiated by proteolytic cleavage of C5 into complement C5b in response to the classical, alternative, lectin and GZMK complement pathways. The complement pathways consist in a cascade of proteins that leads to phagocytosis and breakdown of pathogens and signaling that strengthens the adaptive immune system. C7 serves as a membrane anchor. During MAC assembly, associates with C5b and C6 to form the C5b-7 complex, a key lipophilic precursor of the MAC complex, which associates with the outer leaflet and reduces the energy for membrane bending.</text>
</comment>
<dbReference type="SMART" id="SM00209">
    <property type="entry name" value="TSP1"/>
    <property type="match status" value="2"/>
</dbReference>
<evidence type="ECO:0000256" key="15">
    <source>
        <dbReference type="ARBA" id="ARBA00023136"/>
    </source>
</evidence>
<keyword evidence="10" id="KW-0677">Repeat</keyword>
<dbReference type="FunFam" id="3.30.60.30:FF:000095">
    <property type="entry name" value="Complement component C7"/>
    <property type="match status" value="1"/>
</dbReference>
<feature type="compositionally biased region" description="Basic and acidic residues" evidence="25">
    <location>
        <begin position="121"/>
        <end position="132"/>
    </location>
</feature>
<evidence type="ECO:0000259" key="28">
    <source>
        <dbReference type="PROSITE" id="PS51412"/>
    </source>
</evidence>
<evidence type="ECO:0000256" key="21">
    <source>
        <dbReference type="ARBA" id="ARBA00093281"/>
    </source>
</evidence>
<dbReference type="Gene3D" id="2.20.100.10">
    <property type="entry name" value="Thrombospondin type-1 (TSP1) repeat"/>
    <property type="match status" value="2"/>
</dbReference>
<dbReference type="PROSITE" id="PS50068">
    <property type="entry name" value="LDLRA_2"/>
    <property type="match status" value="1"/>
</dbReference>
<evidence type="ECO:0000256" key="6">
    <source>
        <dbReference type="ARBA" id="ARBA00022537"/>
    </source>
</evidence>
<keyword evidence="13" id="KW-0180">Complement pathway</keyword>
<comment type="subcellular location">
    <subcellularLocation>
        <location evidence="2">Secreted</location>
    </subcellularLocation>
    <subcellularLocation>
        <location evidence="1">Target cell membrane</location>
    </subcellularLocation>
</comment>
<dbReference type="GeneTree" id="ENSGT00940000156804"/>
<dbReference type="OMA" id="CQNGGQP"/>
<dbReference type="Pfam" id="PF01823">
    <property type="entry name" value="MACPF"/>
    <property type="match status" value="1"/>
</dbReference>
<dbReference type="PRINTS" id="PR01705">
    <property type="entry name" value="TSP1REPEAT"/>
</dbReference>
<evidence type="ECO:0000256" key="12">
    <source>
        <dbReference type="ARBA" id="ARBA00022859"/>
    </source>
</evidence>
<dbReference type="InterPro" id="IPR020863">
    <property type="entry name" value="MACPF_CS"/>
</dbReference>
<reference evidence="29 30" key="1">
    <citation type="submission" date="2016-06" db="EMBL/GenBank/DDBJ databases">
        <title>Genome of Rhinopithecus bieti.</title>
        <authorList>
            <person name="Wu"/>
            <person name="C.-I. and Zhang"/>
            <person name="Y."/>
        </authorList>
    </citation>
    <scope>NUCLEOTIDE SEQUENCE</scope>
</reference>
<evidence type="ECO:0000256" key="3">
    <source>
        <dbReference type="ARBA" id="ARBA00009214"/>
    </source>
</evidence>
<evidence type="ECO:0000259" key="27">
    <source>
        <dbReference type="PROSITE" id="PS50923"/>
    </source>
</evidence>
<dbReference type="GO" id="GO:0031640">
    <property type="term" value="P:killing of cells of another organism"/>
    <property type="evidence" value="ECO:0007669"/>
    <property type="project" value="UniProtKB-KW"/>
</dbReference>
<dbReference type="SUPFAM" id="SSF82895">
    <property type="entry name" value="TSP-1 type 1 repeat"/>
    <property type="match status" value="2"/>
</dbReference>
<keyword evidence="18" id="KW-0325">Glycoprotein</keyword>
<evidence type="ECO:0000256" key="16">
    <source>
        <dbReference type="ARBA" id="ARBA00023157"/>
    </source>
</evidence>
<dbReference type="Pfam" id="PF00090">
    <property type="entry name" value="TSP_1"/>
    <property type="match status" value="2"/>
</dbReference>
<dbReference type="SMART" id="SM00192">
    <property type="entry name" value="LDLa"/>
    <property type="match status" value="1"/>
</dbReference>
<dbReference type="InterPro" id="IPR003884">
    <property type="entry name" value="FacI_MAC"/>
</dbReference>
<keyword evidence="19" id="KW-1053">Target membrane</keyword>
<feature type="disulfide bond" evidence="24">
    <location>
        <begin position="599"/>
        <end position="626"/>
    </location>
</feature>
<gene>
    <name evidence="29" type="primary">C7</name>
</gene>
<comment type="subunit">
    <text evidence="22">Monomer or dimer; as a C5b-7 complex it can also form multimeric rosettes. Component of the membrane attack complex (MAC), composed of complement C5b, C6, C7, C8A, C8B, C8G and multiple copies of the pore-forming subunit C9.</text>
</comment>
<keyword evidence="7" id="KW-0399">Innate immunity</keyword>
<dbReference type="PROSITE" id="PS01209">
    <property type="entry name" value="LDLRA_1"/>
    <property type="match status" value="1"/>
</dbReference>
<keyword evidence="9 26" id="KW-0732">Signal</keyword>
<dbReference type="CDD" id="cd00112">
    <property type="entry name" value="LDLa"/>
    <property type="match status" value="1"/>
</dbReference>
<dbReference type="FunFam" id="2.10.70.10:FF:000077">
    <property type="entry name" value="Complement component C7"/>
    <property type="match status" value="1"/>
</dbReference>
<evidence type="ECO:0000256" key="14">
    <source>
        <dbReference type="ARBA" id="ARBA00023058"/>
    </source>
</evidence>
<dbReference type="FunFam" id="2.10.70.10:FF:000075">
    <property type="entry name" value="Complement component C7"/>
    <property type="match status" value="1"/>
</dbReference>
<dbReference type="FunFam" id="4.10.400.10:FF:000099">
    <property type="entry name" value="Complement component C7"/>
    <property type="match status" value="1"/>
</dbReference>
<dbReference type="InterPro" id="IPR036383">
    <property type="entry name" value="TSP1_rpt_sf"/>
</dbReference>
<keyword evidence="30" id="KW-1185">Reference proteome</keyword>
<name>A0A2K6MAZ6_RHIBE</name>
<dbReference type="PROSITE" id="PS00279">
    <property type="entry name" value="MACPF_1"/>
    <property type="match status" value="1"/>
</dbReference>
<dbReference type="Pfam" id="PF00084">
    <property type="entry name" value="Sushi"/>
    <property type="match status" value="2"/>
</dbReference>
<evidence type="ECO:0000313" key="30">
    <source>
        <dbReference type="Proteomes" id="UP000233180"/>
    </source>
</evidence>
<reference evidence="29" key="3">
    <citation type="submission" date="2025-09" db="UniProtKB">
        <authorList>
            <consortium name="Ensembl"/>
        </authorList>
    </citation>
    <scope>IDENTIFICATION</scope>
</reference>
<evidence type="ECO:0000256" key="5">
    <source>
        <dbReference type="ARBA" id="ARBA00022536"/>
    </source>
</evidence>
<dbReference type="Pfam" id="PF21284">
    <property type="entry name" value="C7_FIM2_N"/>
    <property type="match status" value="1"/>
</dbReference>
<evidence type="ECO:0000256" key="7">
    <source>
        <dbReference type="ARBA" id="ARBA00022588"/>
    </source>
</evidence>
<evidence type="ECO:0000256" key="1">
    <source>
        <dbReference type="ARBA" id="ARBA00004175"/>
    </source>
</evidence>
<dbReference type="Pfam" id="PF21330">
    <property type="entry name" value="Kazal_C7"/>
    <property type="match status" value="1"/>
</dbReference>
<dbReference type="InterPro" id="IPR035976">
    <property type="entry name" value="Sushi/SCR/CCP_sf"/>
</dbReference>
<keyword evidence="15" id="KW-0472">Membrane</keyword>
<dbReference type="InterPro" id="IPR002172">
    <property type="entry name" value="LDrepeatLR_classA_rpt"/>
</dbReference>
<dbReference type="Gene3D" id="4.10.400.10">
    <property type="entry name" value="Low-density Lipoprotein Receptor"/>
    <property type="match status" value="1"/>
</dbReference>